<proteinExistence type="predicted"/>
<dbReference type="Proteomes" id="UP000233535">
    <property type="component" value="Unassembled WGS sequence"/>
</dbReference>
<feature type="transmembrane region" description="Helical" evidence="1">
    <location>
        <begin position="96"/>
        <end position="114"/>
    </location>
</feature>
<evidence type="ECO:0000256" key="1">
    <source>
        <dbReference type="SAM" id="Phobius"/>
    </source>
</evidence>
<organism evidence="2 3">
    <name type="scientific">Labilibaculum filiforme</name>
    <dbReference type="NCBI Taxonomy" id="1940526"/>
    <lineage>
        <taxon>Bacteria</taxon>
        <taxon>Pseudomonadati</taxon>
        <taxon>Bacteroidota</taxon>
        <taxon>Bacteroidia</taxon>
        <taxon>Marinilabiliales</taxon>
        <taxon>Marinifilaceae</taxon>
        <taxon>Labilibaculum</taxon>
    </lineage>
</organism>
<feature type="transmembrane region" description="Helical" evidence="1">
    <location>
        <begin position="120"/>
        <end position="137"/>
    </location>
</feature>
<keyword evidence="1" id="KW-0812">Transmembrane</keyword>
<keyword evidence="3" id="KW-1185">Reference proteome</keyword>
<evidence type="ECO:0000313" key="2">
    <source>
        <dbReference type="EMBL" id="PKQ64181.1"/>
    </source>
</evidence>
<comment type="caution">
    <text evidence="2">The sequence shown here is derived from an EMBL/GenBank/DDBJ whole genome shotgun (WGS) entry which is preliminary data.</text>
</comment>
<name>A0A2N3I1K1_9BACT</name>
<dbReference type="EMBL" id="MVDD01000003">
    <property type="protein sequence ID" value="PKQ64181.1"/>
    <property type="molecule type" value="Genomic_DNA"/>
</dbReference>
<evidence type="ECO:0000313" key="3">
    <source>
        <dbReference type="Proteomes" id="UP000233535"/>
    </source>
</evidence>
<accession>A0A2N3I1K1</accession>
<gene>
    <name evidence="2" type="ORF">BZG02_04975</name>
</gene>
<sequence>MKNLQQLVQWTRFGLVSAFFIVVIIELELGVLAVSENYSFININDHFNLPIWKNVIGISMLIVEIILSEMIYKKKLEYVSLYDSLEEKLKYFRKAYSFKMIFSALAGLVSLLAYTYTQDLVWFLPWIMVLYTLSKSYPFKWTLVHAMQIENEEHRELF</sequence>
<feature type="transmembrane region" description="Helical" evidence="1">
    <location>
        <begin position="54"/>
        <end position="72"/>
    </location>
</feature>
<feature type="transmembrane region" description="Helical" evidence="1">
    <location>
        <begin position="12"/>
        <end position="34"/>
    </location>
</feature>
<protein>
    <submittedName>
        <fullName evidence="2">Uncharacterized protein</fullName>
    </submittedName>
</protein>
<dbReference type="RefSeq" id="WP_101260316.1">
    <property type="nucleotide sequence ID" value="NZ_MVDD01000003.1"/>
</dbReference>
<reference evidence="2 3" key="1">
    <citation type="journal article" date="2017" name="Front. Microbiol.">
        <title>Labilibaculum manganireducens gen. nov., sp. nov. and Labilibaculum filiforme sp. nov., Novel Bacteroidetes Isolated from Subsurface Sediments of the Baltic Sea.</title>
        <authorList>
            <person name="Vandieken V."/>
            <person name="Marshall I.P."/>
            <person name="Niemann H."/>
            <person name="Engelen B."/>
            <person name="Cypionka H."/>
        </authorList>
    </citation>
    <scope>NUCLEOTIDE SEQUENCE [LARGE SCALE GENOMIC DNA]</scope>
    <source>
        <strain evidence="2 3">59.16B</strain>
    </source>
</reference>
<dbReference type="AlphaFoldDB" id="A0A2N3I1K1"/>
<keyword evidence="1" id="KW-0472">Membrane</keyword>
<dbReference type="OrthoDB" id="1119045at2"/>
<keyword evidence="1" id="KW-1133">Transmembrane helix</keyword>